<evidence type="ECO:0000313" key="1">
    <source>
        <dbReference type="EMBL" id="MFC4015224.1"/>
    </source>
</evidence>
<gene>
    <name evidence="1" type="ORF">ACFOY2_48980</name>
</gene>
<dbReference type="Proteomes" id="UP001595851">
    <property type="component" value="Unassembled WGS sequence"/>
</dbReference>
<name>A0ABV8GSM5_9ACTN</name>
<comment type="caution">
    <text evidence="1">The sequence shown here is derived from an EMBL/GenBank/DDBJ whole genome shotgun (WGS) entry which is preliminary data.</text>
</comment>
<dbReference type="RefSeq" id="WP_379535122.1">
    <property type="nucleotide sequence ID" value="NZ_JBHSBI010000042.1"/>
</dbReference>
<keyword evidence="2" id="KW-1185">Reference proteome</keyword>
<proteinExistence type="predicted"/>
<accession>A0ABV8GSM5</accession>
<dbReference type="EMBL" id="JBHSBI010000042">
    <property type="protein sequence ID" value="MFC4015224.1"/>
    <property type="molecule type" value="Genomic_DNA"/>
</dbReference>
<protein>
    <submittedName>
        <fullName evidence="1">Uncharacterized protein</fullName>
    </submittedName>
</protein>
<evidence type="ECO:0000313" key="2">
    <source>
        <dbReference type="Proteomes" id="UP001595851"/>
    </source>
</evidence>
<organism evidence="1 2">
    <name type="scientific">Nonomuraea purpurea</name>
    <dbReference type="NCBI Taxonomy" id="1849276"/>
    <lineage>
        <taxon>Bacteria</taxon>
        <taxon>Bacillati</taxon>
        <taxon>Actinomycetota</taxon>
        <taxon>Actinomycetes</taxon>
        <taxon>Streptosporangiales</taxon>
        <taxon>Streptosporangiaceae</taxon>
        <taxon>Nonomuraea</taxon>
    </lineage>
</organism>
<sequence>MGRLLPVVVTITSAARTACSACRATEIDNDGWAALSAVRRVCAACSRRAATAAGSYPDD</sequence>
<reference evidence="2" key="1">
    <citation type="journal article" date="2019" name="Int. J. Syst. Evol. Microbiol.">
        <title>The Global Catalogue of Microorganisms (GCM) 10K type strain sequencing project: providing services to taxonomists for standard genome sequencing and annotation.</title>
        <authorList>
            <consortium name="The Broad Institute Genomics Platform"/>
            <consortium name="The Broad Institute Genome Sequencing Center for Infectious Disease"/>
            <person name="Wu L."/>
            <person name="Ma J."/>
        </authorList>
    </citation>
    <scope>NUCLEOTIDE SEQUENCE [LARGE SCALE GENOMIC DNA]</scope>
    <source>
        <strain evidence="2">TBRC 1276</strain>
    </source>
</reference>